<keyword evidence="15 17" id="KW-0472">Membrane</keyword>
<evidence type="ECO:0000256" key="17">
    <source>
        <dbReference type="RuleBase" id="RU003297"/>
    </source>
</evidence>
<feature type="transmembrane region" description="Helical" evidence="17">
    <location>
        <begin position="49"/>
        <end position="73"/>
    </location>
</feature>
<evidence type="ECO:0000256" key="12">
    <source>
        <dbReference type="ARBA" id="ARBA00023027"/>
    </source>
</evidence>
<evidence type="ECO:0000256" key="16">
    <source>
        <dbReference type="ARBA" id="ARBA00049551"/>
    </source>
</evidence>
<evidence type="ECO:0000256" key="8">
    <source>
        <dbReference type="ARBA" id="ARBA00022692"/>
    </source>
</evidence>
<keyword evidence="9" id="KW-1278">Translocase</keyword>
<feature type="transmembrane region" description="Helical" evidence="17">
    <location>
        <begin position="85"/>
        <end position="101"/>
    </location>
</feature>
<feature type="transmembrane region" description="Helical" evidence="17">
    <location>
        <begin position="336"/>
        <end position="353"/>
    </location>
</feature>
<keyword evidence="6 17" id="KW-0813">Transport</keyword>
<dbReference type="GO" id="GO:0008137">
    <property type="term" value="F:NADH dehydrogenase (ubiquinone) activity"/>
    <property type="evidence" value="ECO:0007669"/>
    <property type="project" value="UniProtKB-UniRule"/>
</dbReference>
<dbReference type="PRINTS" id="PR01437">
    <property type="entry name" value="NUOXDRDTASE4"/>
</dbReference>
<gene>
    <name evidence="19" type="primary">ND4</name>
</gene>
<reference evidence="19" key="1">
    <citation type="submission" date="2023-11" db="EMBL/GenBank/DDBJ databases">
        <authorList>
            <person name="Zhao W."/>
        </authorList>
    </citation>
    <scope>NUCLEOTIDE SEQUENCE</scope>
</reference>
<feature type="domain" description="NADH:quinone oxidoreductase/Mrp antiporter transmembrane" evidence="18">
    <location>
        <begin position="100"/>
        <end position="379"/>
    </location>
</feature>
<dbReference type="Pfam" id="PF00361">
    <property type="entry name" value="Proton_antipo_M"/>
    <property type="match status" value="1"/>
</dbReference>
<evidence type="ECO:0000256" key="14">
    <source>
        <dbReference type="ARBA" id="ARBA00023128"/>
    </source>
</evidence>
<feature type="transmembrane region" description="Helical" evidence="17">
    <location>
        <begin position="373"/>
        <end position="394"/>
    </location>
</feature>
<evidence type="ECO:0000256" key="2">
    <source>
        <dbReference type="ARBA" id="ARBA00004225"/>
    </source>
</evidence>
<feature type="transmembrane region" description="Helical" evidence="17">
    <location>
        <begin position="295"/>
        <end position="316"/>
    </location>
</feature>
<comment type="subcellular location">
    <subcellularLocation>
        <location evidence="2 17">Mitochondrion membrane</location>
        <topology evidence="2 17">Multi-pass membrane protein</topology>
    </subcellularLocation>
</comment>
<evidence type="ECO:0000256" key="5">
    <source>
        <dbReference type="ARBA" id="ARBA00021006"/>
    </source>
</evidence>
<geneLocation type="mitochondrion" evidence="19"/>
<evidence type="ECO:0000256" key="7">
    <source>
        <dbReference type="ARBA" id="ARBA00022660"/>
    </source>
</evidence>
<dbReference type="InterPro" id="IPR001750">
    <property type="entry name" value="ND/Mrp_TM"/>
</dbReference>
<keyword evidence="13 17" id="KW-0830">Ubiquinone</keyword>
<dbReference type="EC" id="7.1.1.2" evidence="4 17"/>
<keyword evidence="7 17" id="KW-0679">Respiratory chain</keyword>
<keyword evidence="10 17" id="KW-0249">Electron transport</keyword>
<feature type="transmembrane region" description="Helical" evidence="17">
    <location>
        <begin position="266"/>
        <end position="289"/>
    </location>
</feature>
<evidence type="ECO:0000256" key="9">
    <source>
        <dbReference type="ARBA" id="ARBA00022967"/>
    </source>
</evidence>
<evidence type="ECO:0000256" key="3">
    <source>
        <dbReference type="ARBA" id="ARBA00009025"/>
    </source>
</evidence>
<keyword evidence="14 17" id="KW-0496">Mitochondrion</keyword>
<dbReference type="GO" id="GO:0048039">
    <property type="term" value="F:ubiquinone binding"/>
    <property type="evidence" value="ECO:0007669"/>
    <property type="project" value="TreeGrafter"/>
</dbReference>
<keyword evidence="11 17" id="KW-1133">Transmembrane helix</keyword>
<evidence type="ECO:0000256" key="13">
    <source>
        <dbReference type="ARBA" id="ARBA00023075"/>
    </source>
</evidence>
<protein>
    <recommendedName>
        <fullName evidence="5 17">NADH-ubiquinone oxidoreductase chain 4</fullName>
        <ecNumber evidence="4 17">7.1.1.2</ecNumber>
    </recommendedName>
</protein>
<dbReference type="GO" id="GO:0003954">
    <property type="term" value="F:NADH dehydrogenase activity"/>
    <property type="evidence" value="ECO:0007669"/>
    <property type="project" value="TreeGrafter"/>
</dbReference>
<evidence type="ECO:0000313" key="19">
    <source>
        <dbReference type="EMBL" id="WXG26344.1"/>
    </source>
</evidence>
<dbReference type="AlphaFoldDB" id="A0AAU6PBU6"/>
<evidence type="ECO:0000256" key="11">
    <source>
        <dbReference type="ARBA" id="ARBA00022989"/>
    </source>
</evidence>
<evidence type="ECO:0000256" key="6">
    <source>
        <dbReference type="ARBA" id="ARBA00022448"/>
    </source>
</evidence>
<feature type="transmembrane region" description="Helical" evidence="17">
    <location>
        <begin position="135"/>
        <end position="154"/>
    </location>
</feature>
<evidence type="ECO:0000256" key="15">
    <source>
        <dbReference type="ARBA" id="ARBA00023136"/>
    </source>
</evidence>
<evidence type="ECO:0000259" key="18">
    <source>
        <dbReference type="Pfam" id="PF00361"/>
    </source>
</evidence>
<proteinExistence type="inferred from homology"/>
<dbReference type="GO" id="GO:0031966">
    <property type="term" value="C:mitochondrial membrane"/>
    <property type="evidence" value="ECO:0007669"/>
    <property type="project" value="UniProtKB-SubCell"/>
</dbReference>
<organism evidence="19">
    <name type="scientific">Amblyseiulella paraheveae</name>
    <dbReference type="NCBI Taxonomy" id="3049516"/>
    <lineage>
        <taxon>Eukaryota</taxon>
        <taxon>Metazoa</taxon>
        <taxon>Ecdysozoa</taxon>
        <taxon>Arthropoda</taxon>
        <taxon>Chelicerata</taxon>
        <taxon>Arachnida</taxon>
        <taxon>Acari</taxon>
        <taxon>Parasitiformes</taxon>
        <taxon>Mesostigmata</taxon>
        <taxon>Gamasina</taxon>
        <taxon>Phytoseioidea</taxon>
        <taxon>Phytoseiidae</taxon>
        <taxon>Amblyseiinae</taxon>
        <taxon>Amblyseiulella</taxon>
    </lineage>
</organism>
<evidence type="ECO:0000256" key="4">
    <source>
        <dbReference type="ARBA" id="ARBA00012944"/>
    </source>
</evidence>
<name>A0AAU6PBU6_9ACAR</name>
<feature type="transmembrane region" description="Helical" evidence="17">
    <location>
        <begin position="12"/>
        <end position="37"/>
    </location>
</feature>
<comment type="function">
    <text evidence="1">Core subunit of the mitochondrial membrane respiratory chain NADH dehydrogenase (Complex I) that is believed to belong to the minimal assembly required for catalysis. Complex I functions in the transfer of electrons from NADH to the respiratory chain. The immediate electron acceptor for the enzyme is believed to be ubiquinone.</text>
</comment>
<feature type="transmembrane region" description="Helical" evidence="17">
    <location>
        <begin position="415"/>
        <end position="436"/>
    </location>
</feature>
<dbReference type="EMBL" id="OR858650">
    <property type="protein sequence ID" value="WXG26344.1"/>
    <property type="molecule type" value="Genomic_DNA"/>
</dbReference>
<dbReference type="PANTHER" id="PTHR43507">
    <property type="entry name" value="NADH-UBIQUINONE OXIDOREDUCTASE CHAIN 4"/>
    <property type="match status" value="1"/>
</dbReference>
<feature type="transmembrane region" description="Helical" evidence="17">
    <location>
        <begin position="174"/>
        <end position="197"/>
    </location>
</feature>
<keyword evidence="8 17" id="KW-0812">Transmembrane</keyword>
<dbReference type="InterPro" id="IPR003918">
    <property type="entry name" value="NADH_UbQ_OxRdtase"/>
</dbReference>
<dbReference type="GO" id="GO:0042773">
    <property type="term" value="P:ATP synthesis coupled electron transport"/>
    <property type="evidence" value="ECO:0007669"/>
    <property type="project" value="InterPro"/>
</dbReference>
<accession>A0AAU6PBU6</accession>
<dbReference type="GO" id="GO:0015990">
    <property type="term" value="P:electron transport coupled proton transport"/>
    <property type="evidence" value="ECO:0007669"/>
    <property type="project" value="TreeGrafter"/>
</dbReference>
<keyword evidence="12 17" id="KW-0520">NAD</keyword>
<comment type="similarity">
    <text evidence="3 17">Belongs to the complex I subunit 4 family.</text>
</comment>
<evidence type="ECO:0000256" key="1">
    <source>
        <dbReference type="ARBA" id="ARBA00003257"/>
    </source>
</evidence>
<dbReference type="PANTHER" id="PTHR43507:SF20">
    <property type="entry name" value="NADH-UBIQUINONE OXIDOREDUCTASE CHAIN 4"/>
    <property type="match status" value="1"/>
</dbReference>
<evidence type="ECO:0000256" key="10">
    <source>
        <dbReference type="ARBA" id="ARBA00022982"/>
    </source>
</evidence>
<comment type="catalytic activity">
    <reaction evidence="16 17">
        <text>a ubiquinone + NADH + 5 H(+)(in) = a ubiquinol + NAD(+) + 4 H(+)(out)</text>
        <dbReference type="Rhea" id="RHEA:29091"/>
        <dbReference type="Rhea" id="RHEA-COMP:9565"/>
        <dbReference type="Rhea" id="RHEA-COMP:9566"/>
        <dbReference type="ChEBI" id="CHEBI:15378"/>
        <dbReference type="ChEBI" id="CHEBI:16389"/>
        <dbReference type="ChEBI" id="CHEBI:17976"/>
        <dbReference type="ChEBI" id="CHEBI:57540"/>
        <dbReference type="ChEBI" id="CHEBI:57945"/>
        <dbReference type="EC" id="7.1.1.2"/>
    </reaction>
</comment>
<comment type="function">
    <text evidence="17">Core subunit of the mitochondrial membrane respiratory chain NADH dehydrogenase (Complex I) which catalyzes electron transfer from NADH through the respiratory chain, using ubiquinone as an electron acceptor. Essential for the catalytic activity and assembly of complex I.</text>
</comment>
<feature type="transmembrane region" description="Helical" evidence="17">
    <location>
        <begin position="240"/>
        <end position="259"/>
    </location>
</feature>
<sequence>MFFSWLVMSMLVFLFMESFQFFFGLTLLLLFFFYMIIMVGESQSFFNSILFYVDFLSVLLICLSVLIIYFVIMFNLKYKNKMTQFLFYMIFIILFFCFLSSSFLILYIFFEFSLVPLIIVIFMKGSNLERYSASFYLLIFTFSSSMLMLLSFVLKNKNILFFMHKYFYFYNNNSMFLMMMSLLFLVKFPIYGFHFWLPKAHVEASVEGSMILASIMLKLGGFGFNRLFSYLTLGGMMNLINLIMVLASAGSLLAGLICYRQVDLKIMIAYSSVSHMGLLILGLCVLSSLGLSGGVLLMLAHGFCSSALFFIGNMFYERCFSRNIFLMKGMENNFRLLMIIWLGFCLFNMAVPPSMNFFSEMMLLLSILKKSSVFMLILGLNLFISVLFSLNLFVSVSHGKLWYNKMMKKECFLDLLVLNLHLFFLLVFVFKLNMFFGN</sequence>